<evidence type="ECO:0000313" key="2">
    <source>
        <dbReference type="EMBL" id="OBQ14885.1"/>
    </source>
</evidence>
<comment type="caution">
    <text evidence="2">The sequence shown here is derived from an EMBL/GenBank/DDBJ whole genome shotgun (WGS) entry which is preliminary data.</text>
</comment>
<feature type="compositionally biased region" description="Pro residues" evidence="1">
    <location>
        <begin position="51"/>
        <end position="62"/>
    </location>
</feature>
<organism evidence="2 3">
    <name type="scientific">Aphanizomenon flos-aquae LD13</name>
    <dbReference type="NCBI Taxonomy" id="1710894"/>
    <lineage>
        <taxon>Bacteria</taxon>
        <taxon>Bacillati</taxon>
        <taxon>Cyanobacteriota</taxon>
        <taxon>Cyanophyceae</taxon>
        <taxon>Nostocales</taxon>
        <taxon>Aphanizomenonaceae</taxon>
        <taxon>Aphanizomenon</taxon>
    </lineage>
</organism>
<sequence>SVPVLNLFPARQFGVSTQTESIAENTGLDEANEYSSHRSLDLAHIAVSAPGAPPLEPPPQPSPLILQRRLNIGQSG</sequence>
<evidence type="ECO:0000256" key="1">
    <source>
        <dbReference type="SAM" id="MobiDB-lite"/>
    </source>
</evidence>
<proteinExistence type="predicted"/>
<evidence type="ECO:0000313" key="3">
    <source>
        <dbReference type="Proteomes" id="UP000092382"/>
    </source>
</evidence>
<feature type="non-terminal residue" evidence="2">
    <location>
        <position position="76"/>
    </location>
</feature>
<dbReference type="AlphaFoldDB" id="A0A1B7VF58"/>
<dbReference type="EMBL" id="LJOY01000293">
    <property type="protein sequence ID" value="OBQ14885.1"/>
    <property type="molecule type" value="Genomic_DNA"/>
</dbReference>
<gene>
    <name evidence="2" type="ORF">AN481_20080</name>
</gene>
<accession>A0A1B7VF58</accession>
<feature type="region of interest" description="Disordered" evidence="1">
    <location>
        <begin position="48"/>
        <end position="76"/>
    </location>
</feature>
<name>A0A1B7VF58_APHFL</name>
<reference evidence="2 3" key="1">
    <citation type="submission" date="2015-09" db="EMBL/GenBank/DDBJ databases">
        <title>Whole genome shotgun sequence assembly of Aphanizomenon flos-aquae UKL13.</title>
        <authorList>
            <person name="Driscoll C."/>
        </authorList>
    </citation>
    <scope>NUCLEOTIDE SEQUENCE [LARGE SCALE GENOMIC DNA]</scope>
    <source>
        <strain evidence="2">MDT13</strain>
    </source>
</reference>
<protein>
    <submittedName>
        <fullName evidence="2">Uncharacterized protein</fullName>
    </submittedName>
</protein>
<feature type="non-terminal residue" evidence="2">
    <location>
        <position position="1"/>
    </location>
</feature>
<dbReference type="Proteomes" id="UP000092382">
    <property type="component" value="Unassembled WGS sequence"/>
</dbReference>